<dbReference type="EMBL" id="CP036266">
    <property type="protein sequence ID" value="QDT19909.1"/>
    <property type="molecule type" value="Genomic_DNA"/>
</dbReference>
<protein>
    <recommendedName>
        <fullName evidence="3">Core-binding (CB) domain-containing protein</fullName>
    </recommendedName>
</protein>
<dbReference type="InterPro" id="IPR011010">
    <property type="entry name" value="DNA_brk_join_enz"/>
</dbReference>
<evidence type="ECO:0008006" key="3">
    <source>
        <dbReference type="Google" id="ProtNLM"/>
    </source>
</evidence>
<evidence type="ECO:0000313" key="1">
    <source>
        <dbReference type="EMBL" id="QDT19909.1"/>
    </source>
</evidence>
<dbReference type="AlphaFoldDB" id="A0A517PKK6"/>
<accession>A0A517PKK6</accession>
<name>A0A517PKK6_9PLAN</name>
<dbReference type="RefSeq" id="WP_145181945.1">
    <property type="nucleotide sequence ID" value="NZ_CP036266.1"/>
</dbReference>
<organism evidence="1 2">
    <name type="scientific">Gimesia chilikensis</name>
    <dbReference type="NCBI Taxonomy" id="2605989"/>
    <lineage>
        <taxon>Bacteria</taxon>
        <taxon>Pseudomonadati</taxon>
        <taxon>Planctomycetota</taxon>
        <taxon>Planctomycetia</taxon>
        <taxon>Planctomycetales</taxon>
        <taxon>Planctomycetaceae</taxon>
        <taxon>Gimesia</taxon>
    </lineage>
</organism>
<reference evidence="1 2" key="1">
    <citation type="submission" date="2019-02" db="EMBL/GenBank/DDBJ databases">
        <title>Deep-cultivation of Planctomycetes and their phenomic and genomic characterization uncovers novel biology.</title>
        <authorList>
            <person name="Wiegand S."/>
            <person name="Jogler M."/>
            <person name="Boedeker C."/>
            <person name="Pinto D."/>
            <person name="Vollmers J."/>
            <person name="Rivas-Marin E."/>
            <person name="Kohn T."/>
            <person name="Peeters S.H."/>
            <person name="Heuer A."/>
            <person name="Rast P."/>
            <person name="Oberbeckmann S."/>
            <person name="Bunk B."/>
            <person name="Jeske O."/>
            <person name="Meyerdierks A."/>
            <person name="Storesund J.E."/>
            <person name="Kallscheuer N."/>
            <person name="Luecker S."/>
            <person name="Lage O.M."/>
            <person name="Pohl T."/>
            <person name="Merkel B.J."/>
            <person name="Hornburger P."/>
            <person name="Mueller R.-W."/>
            <person name="Bruemmer F."/>
            <person name="Labrenz M."/>
            <person name="Spormann A.M."/>
            <person name="Op den Camp H."/>
            <person name="Overmann J."/>
            <person name="Amann R."/>
            <person name="Jetten M.S.M."/>
            <person name="Mascher T."/>
            <person name="Medema M.H."/>
            <person name="Devos D.P."/>
            <person name="Kaster A.-K."/>
            <person name="Ovreas L."/>
            <person name="Rohde M."/>
            <person name="Galperin M.Y."/>
            <person name="Jogler C."/>
        </authorList>
    </citation>
    <scope>NUCLEOTIDE SEQUENCE [LARGE SCALE GENOMIC DNA]</scope>
    <source>
        <strain evidence="1 2">HG66A1</strain>
    </source>
</reference>
<dbReference type="GO" id="GO:0003677">
    <property type="term" value="F:DNA binding"/>
    <property type="evidence" value="ECO:0007669"/>
    <property type="project" value="InterPro"/>
</dbReference>
<dbReference type="OrthoDB" id="210132at2"/>
<sequence length="527" mass="60579">MAVTRKKDLKPDSQGRYRPRIGYIDSKREAQKRFNLGTSKIEAEAKRAKIQAIYDHQCKKYGHDFWDDIVLQFADAVAKDQPVHWTVFSNDSTSNDYEAAMEASILNEISETYNVPIKFDNEEQIQYGQKVLREMIAEDVQEAISNVNARYNQEFGPLAAKVRLSGNPLTTDFSKLEKAIQDYVTNIETTGKRIENGSLSLGSQNRIRLIKQVNKQFGHLTLAELSLQQIDEIVGIWRNRPPSIYSSRCSFDHAEGTIKQIFRFLDWLDTSDYRWEKPKGVDKINRKVVVFPSEKQNSAITIDTYAPTQLVEIIKECNDFQKAIILLCLNCSFSHAEVGRVTIDRFLLDTPHPYAETLGIESNSQDSWLLFNRPKTGVYGEWYLWPETVRYLKLAIDRAKKLGSEFICINGHGNPMYNEAWKAPQSAINTWWNGKPTKSTRKVGIVTKVGNRIEDFPRYPFKSLRKTVSNELRKRFGGEVASLMLCHGNPTNDDLLNIYADRPFGLLHDALRKIHSFYEPVFKELKT</sequence>
<keyword evidence="2" id="KW-1185">Reference proteome</keyword>
<proteinExistence type="predicted"/>
<dbReference type="Proteomes" id="UP000320421">
    <property type="component" value="Chromosome"/>
</dbReference>
<dbReference type="SUPFAM" id="SSF56349">
    <property type="entry name" value="DNA breaking-rejoining enzymes"/>
    <property type="match status" value="1"/>
</dbReference>
<evidence type="ECO:0000313" key="2">
    <source>
        <dbReference type="Proteomes" id="UP000320421"/>
    </source>
</evidence>
<gene>
    <name evidence="1" type="ORF">HG66A1_16770</name>
</gene>